<organism evidence="2">
    <name type="scientific">hydrocarbon metagenome</name>
    <dbReference type="NCBI Taxonomy" id="938273"/>
    <lineage>
        <taxon>unclassified sequences</taxon>
        <taxon>metagenomes</taxon>
        <taxon>ecological metagenomes</taxon>
    </lineage>
</organism>
<evidence type="ECO:0000259" key="1">
    <source>
        <dbReference type="Pfam" id="PF18477"/>
    </source>
</evidence>
<gene>
    <name evidence="2" type="ORF">ASZ90_014639</name>
</gene>
<reference evidence="2" key="1">
    <citation type="journal article" date="2015" name="Proc. Natl. Acad. Sci. U.S.A.">
        <title>Networks of energetic and metabolic interactions define dynamics in microbial communities.</title>
        <authorList>
            <person name="Embree M."/>
            <person name="Liu J.K."/>
            <person name="Al-Bassam M.M."/>
            <person name="Zengler K."/>
        </authorList>
    </citation>
    <scope>NUCLEOTIDE SEQUENCE</scope>
</reference>
<proteinExistence type="predicted"/>
<dbReference type="AlphaFoldDB" id="A0A0W8F4D6"/>
<accession>A0A0W8F4D6</accession>
<name>A0A0W8F4D6_9ZZZZ</name>
<dbReference type="Pfam" id="PF18477">
    <property type="entry name" value="PIN_9"/>
    <property type="match status" value="1"/>
</dbReference>
<dbReference type="EMBL" id="LNQE01001537">
    <property type="protein sequence ID" value="KUG15717.1"/>
    <property type="molecule type" value="Genomic_DNA"/>
</dbReference>
<sequence length="116" mass="12331">MAQVQFRLDIFAALANLIGAYEPVLLACVRDELCGLAAGRGKNGAAARAALALAERCTLITSGPPGATVDEKILYHASTHGCMVFTSDRHLRTALLAQGVPVISLLGKQRLELFRN</sequence>
<comment type="caution">
    <text evidence="2">The sequence shown here is derived from an EMBL/GenBank/DDBJ whole genome shotgun (WGS) entry which is preliminary data.</text>
</comment>
<dbReference type="Gene3D" id="3.40.50.1010">
    <property type="entry name" value="5'-nuclease"/>
    <property type="match status" value="1"/>
</dbReference>
<dbReference type="CDD" id="cd09879">
    <property type="entry name" value="PIN_VapC_AF0591-like"/>
    <property type="match status" value="1"/>
</dbReference>
<dbReference type="InterPro" id="IPR041120">
    <property type="entry name" value="PIN_9"/>
</dbReference>
<evidence type="ECO:0000313" key="2">
    <source>
        <dbReference type="EMBL" id="KUG15717.1"/>
    </source>
</evidence>
<protein>
    <submittedName>
        <fullName evidence="2">Nucleotide binding protein, pinc</fullName>
    </submittedName>
</protein>
<dbReference type="InterPro" id="IPR029060">
    <property type="entry name" value="PIN-like_dom_sf"/>
</dbReference>
<feature type="domain" description="VapC9 PIN-like" evidence="1">
    <location>
        <begin position="1"/>
        <end position="107"/>
    </location>
</feature>
<dbReference type="SUPFAM" id="SSF88723">
    <property type="entry name" value="PIN domain-like"/>
    <property type="match status" value="1"/>
</dbReference>